<evidence type="ECO:0000256" key="4">
    <source>
        <dbReference type="SAM" id="MobiDB-lite"/>
    </source>
</evidence>
<keyword evidence="3" id="KW-0560">Oxidoreductase</keyword>
<dbReference type="InterPro" id="IPR018170">
    <property type="entry name" value="Aldo/ket_reductase_CS"/>
</dbReference>
<reference evidence="6 7" key="1">
    <citation type="submission" date="2024-09" db="EMBL/GenBank/DDBJ databases">
        <authorList>
            <person name="Sun Q."/>
            <person name="Mori K."/>
        </authorList>
    </citation>
    <scope>NUCLEOTIDE SEQUENCE [LARGE SCALE GENOMIC DNA]</scope>
    <source>
        <strain evidence="6 7">CICC 10874</strain>
    </source>
</reference>
<dbReference type="PROSITE" id="PS00798">
    <property type="entry name" value="ALDOKETO_REDUCTASE_1"/>
    <property type="match status" value="1"/>
</dbReference>
<evidence type="ECO:0000256" key="3">
    <source>
        <dbReference type="ARBA" id="ARBA00023002"/>
    </source>
</evidence>
<dbReference type="Pfam" id="PF00248">
    <property type="entry name" value="Aldo_ket_red"/>
    <property type="match status" value="1"/>
</dbReference>
<gene>
    <name evidence="6" type="ORF">ACFFF6_07265</name>
</gene>
<dbReference type="InterPro" id="IPR020471">
    <property type="entry name" value="AKR"/>
</dbReference>
<comment type="similarity">
    <text evidence="1">Belongs to the aldo/keto reductase family.</text>
</comment>
<dbReference type="PRINTS" id="PR00069">
    <property type="entry name" value="ALDKETRDTASE"/>
</dbReference>
<dbReference type="Proteomes" id="UP001589793">
    <property type="component" value="Unassembled WGS sequence"/>
</dbReference>
<dbReference type="RefSeq" id="WP_376979561.1">
    <property type="nucleotide sequence ID" value="NZ_JBHLSV010000006.1"/>
</dbReference>
<keyword evidence="7" id="KW-1185">Reference proteome</keyword>
<organism evidence="6 7">
    <name type="scientific">Brachybacterium hainanense</name>
    <dbReference type="NCBI Taxonomy" id="1541174"/>
    <lineage>
        <taxon>Bacteria</taxon>
        <taxon>Bacillati</taxon>
        <taxon>Actinomycetota</taxon>
        <taxon>Actinomycetes</taxon>
        <taxon>Micrococcales</taxon>
        <taxon>Dermabacteraceae</taxon>
        <taxon>Brachybacterium</taxon>
    </lineage>
</organism>
<sequence length="283" mass="30514">MATTPTLRLRDDHAIPQLGYGVFKVDPSVAAEATARALAAGYRHIDTAAAYRNEEGVGQAIRESGIPRDELFVTTKLWDDAHAHDDALAAAEASLQRLGLDHVDLYLTHWAVPAQGLYVEAWRALIELQRRGKVRSIGVSNHPLPQLEEIIEATGVVPAVHQIELHPYFQQRELRSAHARHGIVTEAWGPLGQGKGDLLANPVLQGIAQAHGASTAQVAIAWQLAIGNVVIPKSVTPARIVENLAAKDLALADEEIAAIDALDRPDGRGGMDPAQRPLPRPRG</sequence>
<name>A0ABV6R9S6_9MICO</name>
<dbReference type="PANTHER" id="PTHR43827">
    <property type="entry name" value="2,5-DIKETO-D-GLUCONIC ACID REDUCTASE"/>
    <property type="match status" value="1"/>
</dbReference>
<dbReference type="PANTHER" id="PTHR43827:SF3">
    <property type="entry name" value="NADP-DEPENDENT OXIDOREDUCTASE DOMAIN-CONTAINING PROTEIN"/>
    <property type="match status" value="1"/>
</dbReference>
<dbReference type="EMBL" id="JBHLSV010000006">
    <property type="protein sequence ID" value="MFC0673751.1"/>
    <property type="molecule type" value="Genomic_DNA"/>
</dbReference>
<proteinExistence type="inferred from homology"/>
<evidence type="ECO:0000313" key="6">
    <source>
        <dbReference type="EMBL" id="MFC0673751.1"/>
    </source>
</evidence>
<keyword evidence="2" id="KW-0521">NADP</keyword>
<evidence type="ECO:0000256" key="1">
    <source>
        <dbReference type="ARBA" id="ARBA00007905"/>
    </source>
</evidence>
<feature type="region of interest" description="Disordered" evidence="4">
    <location>
        <begin position="261"/>
        <end position="283"/>
    </location>
</feature>
<evidence type="ECO:0000256" key="2">
    <source>
        <dbReference type="ARBA" id="ARBA00022857"/>
    </source>
</evidence>
<dbReference type="InterPro" id="IPR036812">
    <property type="entry name" value="NAD(P)_OxRdtase_dom_sf"/>
</dbReference>
<dbReference type="SUPFAM" id="SSF51430">
    <property type="entry name" value="NAD(P)-linked oxidoreductase"/>
    <property type="match status" value="1"/>
</dbReference>
<dbReference type="InterPro" id="IPR023210">
    <property type="entry name" value="NADP_OxRdtase_dom"/>
</dbReference>
<accession>A0ABV6R9S6</accession>
<evidence type="ECO:0000259" key="5">
    <source>
        <dbReference type="Pfam" id="PF00248"/>
    </source>
</evidence>
<dbReference type="Gene3D" id="3.20.20.100">
    <property type="entry name" value="NADP-dependent oxidoreductase domain"/>
    <property type="match status" value="1"/>
</dbReference>
<protein>
    <submittedName>
        <fullName evidence="6">Aldo/keto reductase</fullName>
    </submittedName>
</protein>
<comment type="caution">
    <text evidence="6">The sequence shown here is derived from an EMBL/GenBank/DDBJ whole genome shotgun (WGS) entry which is preliminary data.</text>
</comment>
<evidence type="ECO:0000313" key="7">
    <source>
        <dbReference type="Proteomes" id="UP001589793"/>
    </source>
</evidence>
<feature type="domain" description="NADP-dependent oxidoreductase" evidence="5">
    <location>
        <begin position="24"/>
        <end position="263"/>
    </location>
</feature>
<dbReference type="PROSITE" id="PS00063">
    <property type="entry name" value="ALDOKETO_REDUCTASE_3"/>
    <property type="match status" value="1"/>
</dbReference>
<dbReference type="PIRSF" id="PIRSF000097">
    <property type="entry name" value="AKR"/>
    <property type="match status" value="1"/>
</dbReference>